<evidence type="ECO:0000313" key="2">
    <source>
        <dbReference type="EMBL" id="RAK54756.1"/>
    </source>
</evidence>
<reference evidence="3" key="1">
    <citation type="submission" date="2018-05" db="EMBL/GenBank/DDBJ databases">
        <authorList>
            <person name="Li X."/>
        </authorList>
    </citation>
    <scope>NUCLEOTIDE SEQUENCE [LARGE SCALE GENOMIC DNA]</scope>
    <source>
        <strain evidence="3">LX32</strain>
    </source>
</reference>
<dbReference type="SUPFAM" id="SSF52218">
    <property type="entry name" value="Flavoproteins"/>
    <property type="match status" value="1"/>
</dbReference>
<dbReference type="GO" id="GO:0006783">
    <property type="term" value="P:heme biosynthetic process"/>
    <property type="evidence" value="ECO:0007669"/>
    <property type="project" value="TreeGrafter"/>
</dbReference>
<feature type="domain" description="Flavodoxin" evidence="1">
    <location>
        <begin position="4"/>
        <end position="153"/>
    </location>
</feature>
<dbReference type="PANTHER" id="PTHR38030">
    <property type="entry name" value="PROTOPORPHYRINOGEN IX DEHYDROGENASE [MENAQUINONE]"/>
    <property type="match status" value="1"/>
</dbReference>
<dbReference type="InterPro" id="IPR029039">
    <property type="entry name" value="Flavoprotein-like_sf"/>
</dbReference>
<organism evidence="2 3">
    <name type="scientific">Phenylobacterium soli</name>
    <dbReference type="NCBI Taxonomy" id="2170551"/>
    <lineage>
        <taxon>Bacteria</taxon>
        <taxon>Pseudomonadati</taxon>
        <taxon>Pseudomonadota</taxon>
        <taxon>Alphaproteobacteria</taxon>
        <taxon>Caulobacterales</taxon>
        <taxon>Caulobacteraceae</taxon>
        <taxon>Phenylobacterium</taxon>
    </lineage>
</organism>
<evidence type="ECO:0000259" key="1">
    <source>
        <dbReference type="Pfam" id="PF12724"/>
    </source>
</evidence>
<dbReference type="GO" id="GO:0010181">
    <property type="term" value="F:FMN binding"/>
    <property type="evidence" value="ECO:0007669"/>
    <property type="project" value="TreeGrafter"/>
</dbReference>
<evidence type="ECO:0000313" key="3">
    <source>
        <dbReference type="Proteomes" id="UP000249254"/>
    </source>
</evidence>
<name>A0A328AL59_9CAUL</name>
<dbReference type="Proteomes" id="UP000249254">
    <property type="component" value="Unassembled WGS sequence"/>
</dbReference>
<dbReference type="AlphaFoldDB" id="A0A328AL59"/>
<dbReference type="EMBL" id="QFYQ01000001">
    <property type="protein sequence ID" value="RAK54756.1"/>
    <property type="molecule type" value="Genomic_DNA"/>
</dbReference>
<dbReference type="Pfam" id="PF12724">
    <property type="entry name" value="Flavodoxin_5"/>
    <property type="match status" value="1"/>
</dbReference>
<sequence>MRVLIVYGTTEGHTRDLAHFAAERLRATGHQATVEEAGPDERHPDPAAYDVAILMASLHVGRYQAALTHFAHARHEALNAMPSAFVSVSLSAAGVDPHDWEGVGQCDARFQQETAWTPKAIHHAAGAIRYSQYDFFKRLALKFIAAQRGQKTVTSRDYDLTDYEALARFVLEFAPPAKG</sequence>
<dbReference type="PANTHER" id="PTHR38030:SF2">
    <property type="entry name" value="PROTOPORPHYRINOGEN IX DEHYDROGENASE [QUINONE]"/>
    <property type="match status" value="1"/>
</dbReference>
<proteinExistence type="predicted"/>
<dbReference type="Gene3D" id="3.40.50.360">
    <property type="match status" value="1"/>
</dbReference>
<dbReference type="InterPro" id="IPR052200">
    <property type="entry name" value="Protoporphyrinogen_IX_DH"/>
</dbReference>
<accession>A0A328AL59</accession>
<protein>
    <submittedName>
        <fullName evidence="2">Protoporphyrinogen oxidase</fullName>
    </submittedName>
</protein>
<dbReference type="RefSeq" id="WP_111528506.1">
    <property type="nucleotide sequence ID" value="NZ_JBHRSG010000004.1"/>
</dbReference>
<comment type="caution">
    <text evidence="2">The sequence shown here is derived from an EMBL/GenBank/DDBJ whole genome shotgun (WGS) entry which is preliminary data.</text>
</comment>
<gene>
    <name evidence="2" type="ORF">DJ017_09570</name>
</gene>
<dbReference type="GO" id="GO:0070819">
    <property type="term" value="F:menaquinone-dependent protoporphyrinogen oxidase activity"/>
    <property type="evidence" value="ECO:0007669"/>
    <property type="project" value="TreeGrafter"/>
</dbReference>
<dbReference type="InterPro" id="IPR026816">
    <property type="entry name" value="Flavodoxin_dom"/>
</dbReference>
<dbReference type="OrthoDB" id="9795729at2"/>
<keyword evidence="3" id="KW-1185">Reference proteome</keyword>